<gene>
    <name evidence="1" type="ORF">X907_1096</name>
</gene>
<dbReference type="InterPro" id="IPR032710">
    <property type="entry name" value="NTF2-like_dom_sf"/>
</dbReference>
<dbReference type="EMBL" id="CP018911">
    <property type="protein sequence ID" value="AZU03634.1"/>
    <property type="molecule type" value="Genomic_DNA"/>
</dbReference>
<proteinExistence type="predicted"/>
<evidence type="ECO:0000313" key="2">
    <source>
        <dbReference type="Proteomes" id="UP000286954"/>
    </source>
</evidence>
<reference evidence="1 2" key="1">
    <citation type="submission" date="2016-12" db="EMBL/GenBank/DDBJ databases">
        <title>The genome of dimorphic prosthecate Glycocaulis alkaliphilus 6b-8t, isolated from crude oil dictates its adaptability in petroleum environments.</title>
        <authorList>
            <person name="Wu X.-L."/>
            <person name="Geng S."/>
        </authorList>
    </citation>
    <scope>NUCLEOTIDE SEQUENCE [LARGE SCALE GENOMIC DNA]</scope>
    <source>
        <strain evidence="1 2">6B-8</strain>
    </source>
</reference>
<dbReference type="OrthoDB" id="9781757at2"/>
<dbReference type="RefSeq" id="WP_127565998.1">
    <property type="nucleotide sequence ID" value="NZ_BMFB01000005.1"/>
</dbReference>
<evidence type="ECO:0000313" key="1">
    <source>
        <dbReference type="EMBL" id="AZU03634.1"/>
    </source>
</evidence>
<sequence>MARHIDTLLDVIEAWHRLDVDAVMEHIHDDFIWNNSGGMLPVFEGKDAMRAALTKMAGKTQSNDWRLFDYAENGDTLWMEGVDEFTGTDGSHLAVPYAGVLEFKDGRIHRWREYFNAYVQTNQREKKEISPEVRAMLDRPVVTRAS</sequence>
<dbReference type="InterPro" id="IPR037401">
    <property type="entry name" value="SnoaL-like"/>
</dbReference>
<name>A0A3T0E8I6_9PROT</name>
<accession>A0A3T0E8I6</accession>
<organism evidence="1 2">
    <name type="scientific">Glycocaulis alkaliphilus</name>
    <dbReference type="NCBI Taxonomy" id="1434191"/>
    <lineage>
        <taxon>Bacteria</taxon>
        <taxon>Pseudomonadati</taxon>
        <taxon>Pseudomonadota</taxon>
        <taxon>Alphaproteobacteria</taxon>
        <taxon>Maricaulales</taxon>
        <taxon>Maricaulaceae</taxon>
        <taxon>Glycocaulis</taxon>
    </lineage>
</organism>
<protein>
    <submittedName>
        <fullName evidence="1">Uncharacterized protein</fullName>
    </submittedName>
</protein>
<dbReference type="Gene3D" id="3.10.450.50">
    <property type="match status" value="1"/>
</dbReference>
<dbReference type="AlphaFoldDB" id="A0A3T0E8I6"/>
<keyword evidence="2" id="KW-1185">Reference proteome</keyword>
<dbReference type="Pfam" id="PF12680">
    <property type="entry name" value="SnoaL_2"/>
    <property type="match status" value="1"/>
</dbReference>
<dbReference type="KEGG" id="gak:X907_1096"/>
<dbReference type="Proteomes" id="UP000286954">
    <property type="component" value="Chromosome"/>
</dbReference>
<dbReference type="SUPFAM" id="SSF54427">
    <property type="entry name" value="NTF2-like"/>
    <property type="match status" value="1"/>
</dbReference>